<keyword evidence="1" id="KW-1185">Reference proteome</keyword>
<reference evidence="2" key="1">
    <citation type="submission" date="2022-11" db="UniProtKB">
        <authorList>
            <consortium name="WormBaseParasite"/>
        </authorList>
    </citation>
    <scope>IDENTIFICATION</scope>
</reference>
<name>A0A915AG39_PARUN</name>
<dbReference type="Proteomes" id="UP000887569">
    <property type="component" value="Unplaced"/>
</dbReference>
<evidence type="ECO:0000313" key="2">
    <source>
        <dbReference type="WBParaSite" id="PgR006_g093_t04"/>
    </source>
</evidence>
<dbReference type="WBParaSite" id="PgR006_g093_t04">
    <property type="protein sequence ID" value="PgR006_g093_t04"/>
    <property type="gene ID" value="PgR006_g093"/>
</dbReference>
<proteinExistence type="predicted"/>
<dbReference type="AlphaFoldDB" id="A0A915AG39"/>
<evidence type="ECO:0000313" key="1">
    <source>
        <dbReference type="Proteomes" id="UP000887569"/>
    </source>
</evidence>
<organism evidence="1 2">
    <name type="scientific">Parascaris univalens</name>
    <name type="common">Nematode worm</name>
    <dbReference type="NCBI Taxonomy" id="6257"/>
    <lineage>
        <taxon>Eukaryota</taxon>
        <taxon>Metazoa</taxon>
        <taxon>Ecdysozoa</taxon>
        <taxon>Nematoda</taxon>
        <taxon>Chromadorea</taxon>
        <taxon>Rhabditida</taxon>
        <taxon>Spirurina</taxon>
        <taxon>Ascaridomorpha</taxon>
        <taxon>Ascaridoidea</taxon>
        <taxon>Ascarididae</taxon>
        <taxon>Parascaris</taxon>
    </lineage>
</organism>
<sequence>MYERICSIFYEIWHTEALIKNRRPMKLYCYVNDVSHSSMIRLSVVNKLPHEYFHSVEQLNSLLMNNFNDF</sequence>
<protein>
    <submittedName>
        <fullName evidence="2">Ubiquitin-like domain-containing protein</fullName>
    </submittedName>
</protein>
<accession>A0A915AG39</accession>